<feature type="compositionally biased region" description="Polar residues" evidence="1">
    <location>
        <begin position="35"/>
        <end position="47"/>
    </location>
</feature>
<feature type="region of interest" description="Disordered" evidence="1">
    <location>
        <begin position="155"/>
        <end position="176"/>
    </location>
</feature>
<keyword evidence="3" id="KW-1185">Reference proteome</keyword>
<gene>
    <name evidence="2" type="ORF">B0T18DRAFT_19590</name>
</gene>
<reference evidence="2" key="1">
    <citation type="submission" date="2023-06" db="EMBL/GenBank/DDBJ databases">
        <title>Genome-scale phylogeny and comparative genomics of the fungal order Sordariales.</title>
        <authorList>
            <consortium name="Lawrence Berkeley National Laboratory"/>
            <person name="Hensen N."/>
            <person name="Bonometti L."/>
            <person name="Westerberg I."/>
            <person name="Brannstrom I.O."/>
            <person name="Guillou S."/>
            <person name="Cros-Aarteil S."/>
            <person name="Calhoun S."/>
            <person name="Haridas S."/>
            <person name="Kuo A."/>
            <person name="Mondo S."/>
            <person name="Pangilinan J."/>
            <person name="Riley R."/>
            <person name="LaButti K."/>
            <person name="Andreopoulos B."/>
            <person name="Lipzen A."/>
            <person name="Chen C."/>
            <person name="Yanf M."/>
            <person name="Daum C."/>
            <person name="Ng V."/>
            <person name="Clum A."/>
            <person name="Steindorff A."/>
            <person name="Ohm R."/>
            <person name="Martin F."/>
            <person name="Silar P."/>
            <person name="Natvig D."/>
            <person name="Lalanne C."/>
            <person name="Gautier V."/>
            <person name="Ament-velasquez S.L."/>
            <person name="Kruys A."/>
            <person name="Hutchinson M.I."/>
            <person name="Powell A.J."/>
            <person name="Barry K."/>
            <person name="Miller A.N."/>
            <person name="Grigoriev I.V."/>
            <person name="Debuchy R."/>
            <person name="Gladieux P."/>
            <person name="Thoren M.H."/>
            <person name="Johannesson H."/>
        </authorList>
    </citation>
    <scope>NUCLEOTIDE SEQUENCE</scope>
    <source>
        <strain evidence="2">SMH3187-1</strain>
    </source>
</reference>
<evidence type="ECO:0000313" key="2">
    <source>
        <dbReference type="EMBL" id="KAK0753626.1"/>
    </source>
</evidence>
<organism evidence="2 3">
    <name type="scientific">Schizothecium vesticola</name>
    <dbReference type="NCBI Taxonomy" id="314040"/>
    <lineage>
        <taxon>Eukaryota</taxon>
        <taxon>Fungi</taxon>
        <taxon>Dikarya</taxon>
        <taxon>Ascomycota</taxon>
        <taxon>Pezizomycotina</taxon>
        <taxon>Sordariomycetes</taxon>
        <taxon>Sordariomycetidae</taxon>
        <taxon>Sordariales</taxon>
        <taxon>Schizotheciaceae</taxon>
        <taxon>Schizothecium</taxon>
    </lineage>
</organism>
<feature type="region of interest" description="Disordered" evidence="1">
    <location>
        <begin position="33"/>
        <end position="53"/>
    </location>
</feature>
<dbReference type="EMBL" id="JAUKUD010000001">
    <property type="protein sequence ID" value="KAK0753626.1"/>
    <property type="molecule type" value="Genomic_DNA"/>
</dbReference>
<evidence type="ECO:0000313" key="3">
    <source>
        <dbReference type="Proteomes" id="UP001172155"/>
    </source>
</evidence>
<dbReference type="AlphaFoldDB" id="A0AA40F9K7"/>
<accession>A0AA40F9K7</accession>
<dbReference type="Proteomes" id="UP001172155">
    <property type="component" value="Unassembled WGS sequence"/>
</dbReference>
<name>A0AA40F9K7_9PEZI</name>
<comment type="caution">
    <text evidence="2">The sequence shown here is derived from an EMBL/GenBank/DDBJ whole genome shotgun (WGS) entry which is preliminary data.</text>
</comment>
<protein>
    <submittedName>
        <fullName evidence="2">Uncharacterized protein</fullName>
    </submittedName>
</protein>
<sequence length="201" mass="21608">MMACVSGSGSGIDEIKKARPFCQPQRKKSWESCLTAGSSNRQPSHISPQKEGGRMFCSETSGRVYLAARSGDRSSTQPTPPGAGPFPLVVVHTRPGFGRIVSNGGMVPSRGPIKIHADRPLTSSRFPPLWPATVPLVISMCGSWRRMEFAAGVARREARMGSPKGSDEGTEGTERTEGSWCHSTWAADYCHGCSEGRNISI</sequence>
<evidence type="ECO:0000256" key="1">
    <source>
        <dbReference type="SAM" id="MobiDB-lite"/>
    </source>
</evidence>
<proteinExistence type="predicted"/>